<evidence type="ECO:0000256" key="3">
    <source>
        <dbReference type="ARBA" id="ARBA00009014"/>
    </source>
</evidence>
<evidence type="ECO:0000256" key="4">
    <source>
        <dbReference type="ARBA" id="ARBA00022642"/>
    </source>
</evidence>
<dbReference type="NCBIfam" id="TIGR00125">
    <property type="entry name" value="cyt_tran_rel"/>
    <property type="match status" value="1"/>
</dbReference>
<comment type="catalytic activity">
    <reaction evidence="10 11">
        <text>nicotinate beta-D-ribonucleotide + ATP + H(+) = deamido-NAD(+) + diphosphate</text>
        <dbReference type="Rhea" id="RHEA:22860"/>
        <dbReference type="ChEBI" id="CHEBI:15378"/>
        <dbReference type="ChEBI" id="CHEBI:30616"/>
        <dbReference type="ChEBI" id="CHEBI:33019"/>
        <dbReference type="ChEBI" id="CHEBI:57502"/>
        <dbReference type="ChEBI" id="CHEBI:58437"/>
        <dbReference type="EC" id="2.7.7.18"/>
    </reaction>
</comment>
<evidence type="ECO:0000256" key="10">
    <source>
        <dbReference type="ARBA" id="ARBA00048721"/>
    </source>
</evidence>
<dbReference type="Pfam" id="PF01467">
    <property type="entry name" value="CTP_transf_like"/>
    <property type="match status" value="1"/>
</dbReference>
<comment type="similarity">
    <text evidence="3 11">Belongs to the NadD family.</text>
</comment>
<dbReference type="InterPro" id="IPR004821">
    <property type="entry name" value="Cyt_trans-like"/>
</dbReference>
<dbReference type="Gene3D" id="3.40.50.620">
    <property type="entry name" value="HUPs"/>
    <property type="match status" value="1"/>
</dbReference>
<accession>A0ABM8FMM7</accession>
<evidence type="ECO:0000256" key="5">
    <source>
        <dbReference type="ARBA" id="ARBA00022679"/>
    </source>
</evidence>
<keyword evidence="6 11" id="KW-0548">Nucleotidyltransferase</keyword>
<dbReference type="GO" id="GO:0016779">
    <property type="term" value="F:nucleotidyltransferase activity"/>
    <property type="evidence" value="ECO:0007669"/>
    <property type="project" value="UniProtKB-KW"/>
</dbReference>
<gene>
    <name evidence="11 13" type="primary">nadD</name>
    <name evidence="13" type="ORF">HCR_10320</name>
</gene>
<dbReference type="CDD" id="cd02165">
    <property type="entry name" value="NMNAT"/>
    <property type="match status" value="1"/>
</dbReference>
<reference evidence="13 14" key="1">
    <citation type="submission" date="2023-03" db="EMBL/GenBank/DDBJ databases">
        <title>Description of Hydrogenimonas sp. ISO32.</title>
        <authorList>
            <person name="Mino S."/>
            <person name="Fukazawa S."/>
            <person name="Sawabe T."/>
        </authorList>
    </citation>
    <scope>NUCLEOTIDE SEQUENCE [LARGE SCALE GENOMIC DNA]</scope>
    <source>
        <strain evidence="13 14">ISO32</strain>
    </source>
</reference>
<dbReference type="RefSeq" id="WP_286337900.1">
    <property type="nucleotide sequence ID" value="NZ_AP027370.1"/>
</dbReference>
<evidence type="ECO:0000256" key="1">
    <source>
        <dbReference type="ARBA" id="ARBA00002324"/>
    </source>
</evidence>
<keyword evidence="4 11" id="KW-0662">Pyridine nucleotide biosynthesis</keyword>
<dbReference type="SUPFAM" id="SSF52374">
    <property type="entry name" value="Nucleotidylyl transferase"/>
    <property type="match status" value="1"/>
</dbReference>
<organism evidence="13 14">
    <name type="scientific">Hydrogenimonas cancrithermarum</name>
    <dbReference type="NCBI Taxonomy" id="2993563"/>
    <lineage>
        <taxon>Bacteria</taxon>
        <taxon>Pseudomonadati</taxon>
        <taxon>Campylobacterota</taxon>
        <taxon>Epsilonproteobacteria</taxon>
        <taxon>Campylobacterales</taxon>
        <taxon>Hydrogenimonadaceae</taxon>
        <taxon>Hydrogenimonas</taxon>
    </lineage>
</organism>
<keyword evidence="9 11" id="KW-0520">NAD</keyword>
<comment type="pathway">
    <text evidence="2 11">Cofactor biosynthesis; NAD(+) biosynthesis; deamido-NAD(+) from nicotinate D-ribonucleotide: step 1/1.</text>
</comment>
<evidence type="ECO:0000313" key="14">
    <source>
        <dbReference type="Proteomes" id="UP001321445"/>
    </source>
</evidence>
<keyword evidence="7 11" id="KW-0547">Nucleotide-binding</keyword>
<evidence type="ECO:0000256" key="6">
    <source>
        <dbReference type="ARBA" id="ARBA00022695"/>
    </source>
</evidence>
<evidence type="ECO:0000256" key="2">
    <source>
        <dbReference type="ARBA" id="ARBA00005019"/>
    </source>
</evidence>
<dbReference type="HAMAP" id="MF_00244">
    <property type="entry name" value="NaMN_adenylyltr"/>
    <property type="match status" value="1"/>
</dbReference>
<keyword evidence="14" id="KW-1185">Reference proteome</keyword>
<dbReference type="PANTHER" id="PTHR39321:SF3">
    <property type="entry name" value="PHOSPHOPANTETHEINE ADENYLYLTRANSFERASE"/>
    <property type="match status" value="1"/>
</dbReference>
<dbReference type="PANTHER" id="PTHR39321">
    <property type="entry name" value="NICOTINATE-NUCLEOTIDE ADENYLYLTRANSFERASE-RELATED"/>
    <property type="match status" value="1"/>
</dbReference>
<evidence type="ECO:0000313" key="13">
    <source>
        <dbReference type="EMBL" id="BDY12720.1"/>
    </source>
</evidence>
<sequence length="188" mass="21903">MNRTHPKKIAIFGGSFDPPHLGHLEVIKKALQSLDIDKLIVVPAYISPFKKGHSAPPQLRFEWLKKITAFDPRIEVSDIEIKKGGPSYTIDTVNHFSEIFDTIYLIIGADNLESLHRWHRFDELNRKVKWVVATRNGEKIPEGFIRLEVKMPISSTKLRRNIVPEWIPEPIREEVLQYYSKHTKENRD</sequence>
<evidence type="ECO:0000256" key="9">
    <source>
        <dbReference type="ARBA" id="ARBA00023027"/>
    </source>
</evidence>
<evidence type="ECO:0000256" key="11">
    <source>
        <dbReference type="HAMAP-Rule" id="MF_00244"/>
    </source>
</evidence>
<keyword evidence="8 11" id="KW-0067">ATP-binding</keyword>
<evidence type="ECO:0000259" key="12">
    <source>
        <dbReference type="Pfam" id="PF01467"/>
    </source>
</evidence>
<feature type="domain" description="Cytidyltransferase-like" evidence="12">
    <location>
        <begin position="11"/>
        <end position="160"/>
    </location>
</feature>
<protein>
    <recommendedName>
        <fullName evidence="11">Probable nicotinate-nucleotide adenylyltransferase</fullName>
        <ecNumber evidence="11">2.7.7.18</ecNumber>
    </recommendedName>
    <alternativeName>
        <fullName evidence="11">Deamido-NAD(+) diphosphorylase</fullName>
    </alternativeName>
    <alternativeName>
        <fullName evidence="11">Deamido-NAD(+) pyrophosphorylase</fullName>
    </alternativeName>
    <alternativeName>
        <fullName evidence="11">Nicotinate mononucleotide adenylyltransferase</fullName>
        <shortName evidence="11">NaMN adenylyltransferase</shortName>
    </alternativeName>
</protein>
<dbReference type="EC" id="2.7.7.18" evidence="11"/>
<evidence type="ECO:0000256" key="8">
    <source>
        <dbReference type="ARBA" id="ARBA00022840"/>
    </source>
</evidence>
<keyword evidence="5 11" id="KW-0808">Transferase</keyword>
<dbReference type="InterPro" id="IPR014729">
    <property type="entry name" value="Rossmann-like_a/b/a_fold"/>
</dbReference>
<dbReference type="InterPro" id="IPR005248">
    <property type="entry name" value="NadD/NMNAT"/>
</dbReference>
<name>A0ABM8FMM7_9BACT</name>
<dbReference type="Proteomes" id="UP001321445">
    <property type="component" value="Chromosome"/>
</dbReference>
<dbReference type="NCBIfam" id="TIGR00482">
    <property type="entry name" value="nicotinate (nicotinamide) nucleotide adenylyltransferase"/>
    <property type="match status" value="1"/>
</dbReference>
<evidence type="ECO:0000256" key="7">
    <source>
        <dbReference type="ARBA" id="ARBA00022741"/>
    </source>
</evidence>
<comment type="function">
    <text evidence="1 11">Catalyzes the reversible adenylation of nicotinate mononucleotide (NaMN) to nicotinic acid adenine dinucleotide (NaAD).</text>
</comment>
<dbReference type="EMBL" id="AP027370">
    <property type="protein sequence ID" value="BDY12720.1"/>
    <property type="molecule type" value="Genomic_DNA"/>
</dbReference>
<proteinExistence type="inferred from homology"/>